<protein>
    <submittedName>
        <fullName evidence="1">Uncharacterized protein</fullName>
    </submittedName>
</protein>
<accession>A0A1Q2L0V9</accession>
<evidence type="ECO:0000313" key="1">
    <source>
        <dbReference type="EMBL" id="AQQ53532.1"/>
    </source>
</evidence>
<proteinExistence type="predicted"/>
<organism evidence="1 2">
    <name type="scientific">Planococcus lenghuensis</name>
    <dbReference type="NCBI Taxonomy" id="2213202"/>
    <lineage>
        <taxon>Bacteria</taxon>
        <taxon>Bacillati</taxon>
        <taxon>Bacillota</taxon>
        <taxon>Bacilli</taxon>
        <taxon>Bacillales</taxon>
        <taxon>Caryophanaceae</taxon>
        <taxon>Planococcus</taxon>
    </lineage>
</organism>
<sequence>MLDRLKNHPTSKGKPVNEYLFEKHANGEWDTIENDVIFTEPSVGVPVTYKWTLTDTGIEAANSQAAELTPDLHNRSEIVTERRTVIPADQLGLYDFVRFQVNMHGDMALALKEATIKYDVNLEQAKEIYTATEKHLYERS</sequence>
<name>A0A1Q2L0V9_9BACL</name>
<dbReference type="KEGG" id="pmar:B0X71_10915"/>
<gene>
    <name evidence="1" type="ORF">B0X71_10915</name>
</gene>
<keyword evidence="2" id="KW-1185">Reference proteome</keyword>
<reference evidence="1 2" key="1">
    <citation type="submission" date="2017-02" db="EMBL/GenBank/DDBJ databases">
        <title>The complete genomic sequence of a novel cold adapted crude oil-degrading bacterium Planococcus qaidamina Y42.</title>
        <authorList>
            <person name="Yang R."/>
        </authorList>
    </citation>
    <scope>NUCLEOTIDE SEQUENCE [LARGE SCALE GENOMIC DNA]</scope>
    <source>
        <strain evidence="1 2">Y42</strain>
    </source>
</reference>
<dbReference type="AlphaFoldDB" id="A0A1Q2L0V9"/>
<dbReference type="EMBL" id="CP019640">
    <property type="protein sequence ID" value="AQQ53532.1"/>
    <property type="molecule type" value="Genomic_DNA"/>
</dbReference>
<evidence type="ECO:0000313" key="2">
    <source>
        <dbReference type="Proteomes" id="UP000188184"/>
    </source>
</evidence>
<dbReference type="RefSeq" id="WP_077589428.1">
    <property type="nucleotide sequence ID" value="NZ_CP019640.1"/>
</dbReference>
<dbReference type="Proteomes" id="UP000188184">
    <property type="component" value="Chromosome"/>
</dbReference>
<dbReference type="OrthoDB" id="2457468at2"/>